<dbReference type="InterPro" id="IPR020084">
    <property type="entry name" value="NUDIX_hydrolase_CS"/>
</dbReference>
<proteinExistence type="predicted"/>
<dbReference type="GO" id="GO:0006754">
    <property type="term" value="P:ATP biosynthetic process"/>
    <property type="evidence" value="ECO:0007669"/>
    <property type="project" value="TreeGrafter"/>
</dbReference>
<dbReference type="InterPro" id="IPR051325">
    <property type="entry name" value="Nudix_hydrolase_domain"/>
</dbReference>
<dbReference type="AlphaFoldDB" id="A0A7L4UND4"/>
<comment type="caution">
    <text evidence="3">The sequence shown here is derived from an EMBL/GenBank/DDBJ whole genome shotgun (WGS) entry which is preliminary data.</text>
</comment>
<dbReference type="InterPro" id="IPR015797">
    <property type="entry name" value="NUDIX_hydrolase-like_dom_sf"/>
</dbReference>
<dbReference type="Gene3D" id="3.90.79.10">
    <property type="entry name" value="Nucleoside Triphosphate Pyrophosphohydrolase"/>
    <property type="match status" value="1"/>
</dbReference>
<evidence type="ECO:0000313" key="3">
    <source>
        <dbReference type="EMBL" id="PVX50052.1"/>
    </source>
</evidence>
<evidence type="ECO:0000259" key="2">
    <source>
        <dbReference type="PROSITE" id="PS51462"/>
    </source>
</evidence>
<dbReference type="CDD" id="cd03673">
    <property type="entry name" value="NUDIX_Ap6A_hydrolase"/>
    <property type="match status" value="1"/>
</dbReference>
<dbReference type="SUPFAM" id="SSF55811">
    <property type="entry name" value="Nudix"/>
    <property type="match status" value="1"/>
</dbReference>
<accession>A0A7L4UND4</accession>
<keyword evidence="1" id="KW-0378">Hydrolase</keyword>
<dbReference type="PROSITE" id="PS00893">
    <property type="entry name" value="NUDIX_BOX"/>
    <property type="match status" value="1"/>
</dbReference>
<gene>
    <name evidence="3" type="ORF">C7377_1700</name>
</gene>
<reference evidence="3 4" key="1">
    <citation type="submission" date="2018-05" db="EMBL/GenBank/DDBJ databases">
        <title>Genomic Encyclopedia of Type Strains, Phase IV (KMG-IV): sequencing the most valuable type-strain genomes for metagenomic binning, comparative biology and taxonomic classification.</title>
        <authorList>
            <person name="Goeker M."/>
        </authorList>
    </citation>
    <scope>NUCLEOTIDE SEQUENCE [LARGE SCALE GENOMIC DNA]</scope>
    <source>
        <strain evidence="3 4">DSM 28579</strain>
    </source>
</reference>
<name>A0A7L4UND4_BALHA</name>
<organism evidence="3 4">
    <name type="scientific">Balneicella halophila</name>
    <dbReference type="NCBI Taxonomy" id="1537566"/>
    <lineage>
        <taxon>Bacteria</taxon>
        <taxon>Pseudomonadati</taxon>
        <taxon>Bacteroidota</taxon>
        <taxon>Bacteroidia</taxon>
        <taxon>Bacteroidales</taxon>
        <taxon>Balneicellaceae</taxon>
        <taxon>Balneicella</taxon>
    </lineage>
</organism>
<dbReference type="InterPro" id="IPR000086">
    <property type="entry name" value="NUDIX_hydrolase_dom"/>
</dbReference>
<dbReference type="Proteomes" id="UP000251835">
    <property type="component" value="Unassembled WGS sequence"/>
</dbReference>
<evidence type="ECO:0000313" key="4">
    <source>
        <dbReference type="Proteomes" id="UP000251835"/>
    </source>
</evidence>
<evidence type="ECO:0000256" key="1">
    <source>
        <dbReference type="ARBA" id="ARBA00022801"/>
    </source>
</evidence>
<protein>
    <submittedName>
        <fullName evidence="3">NUDIX domain-containing protein</fullName>
    </submittedName>
</protein>
<dbReference type="PANTHER" id="PTHR21340">
    <property type="entry name" value="DIADENOSINE 5,5-P1,P4-TETRAPHOSPHATE PYROPHOSPHOHYDROLASE MUTT"/>
    <property type="match status" value="1"/>
</dbReference>
<dbReference type="GO" id="GO:0006167">
    <property type="term" value="P:AMP biosynthetic process"/>
    <property type="evidence" value="ECO:0007669"/>
    <property type="project" value="TreeGrafter"/>
</dbReference>
<dbReference type="PROSITE" id="PS51462">
    <property type="entry name" value="NUDIX"/>
    <property type="match status" value="1"/>
</dbReference>
<dbReference type="PANTHER" id="PTHR21340:SF0">
    <property type="entry name" value="BIS(5'-NUCLEOSYL)-TETRAPHOSPHATASE [ASYMMETRICAL]"/>
    <property type="match status" value="1"/>
</dbReference>
<dbReference type="GO" id="GO:0004081">
    <property type="term" value="F:bis(5'-nucleosyl)-tetraphosphatase (asymmetrical) activity"/>
    <property type="evidence" value="ECO:0007669"/>
    <property type="project" value="TreeGrafter"/>
</dbReference>
<keyword evidence="4" id="KW-1185">Reference proteome</keyword>
<sequence>MYKVFFKDRTIFINEVPMMACVSYGIHEKEEVDRYVDKIINYELEFDICIVYPDTKALFKYFKSKFNYVRTAGGLVFNTDNRFLAIYRYERWDLPKGRLKKTEKNRIAAIREVEEETGITAPVIVDKLPTTYHIYKTKGIWELKKCTWYLMRYEGNEKLVPQTKEGITKCKWFKTTSKGVVLNSTYNSIKEVLNAVL</sequence>
<dbReference type="EMBL" id="QENZ01000005">
    <property type="protein sequence ID" value="PVX50052.1"/>
    <property type="molecule type" value="Genomic_DNA"/>
</dbReference>
<dbReference type="Pfam" id="PF00293">
    <property type="entry name" value="NUDIX"/>
    <property type="match status" value="1"/>
</dbReference>
<feature type="domain" description="Nudix hydrolase" evidence="2">
    <location>
        <begin position="67"/>
        <end position="197"/>
    </location>
</feature>